<name>A0A194XN18_MOLSC</name>
<dbReference type="OrthoDB" id="4738875at2759"/>
<dbReference type="Pfam" id="PF13673">
    <property type="entry name" value="Acetyltransf_10"/>
    <property type="match status" value="1"/>
</dbReference>
<dbReference type="GeneID" id="28831898"/>
<dbReference type="PANTHER" id="PTHR42791">
    <property type="entry name" value="GNAT FAMILY ACETYLTRANSFERASE"/>
    <property type="match status" value="1"/>
</dbReference>
<dbReference type="InterPro" id="IPR052523">
    <property type="entry name" value="Trichothecene_AcTrans"/>
</dbReference>
<evidence type="ECO:0000313" key="2">
    <source>
        <dbReference type="EMBL" id="KUJ21521.1"/>
    </source>
</evidence>
<dbReference type="Gene3D" id="3.40.630.30">
    <property type="match status" value="1"/>
</dbReference>
<reference evidence="2 3" key="1">
    <citation type="submission" date="2015-10" db="EMBL/GenBank/DDBJ databases">
        <title>Full genome of DAOMC 229536 Phialocephala scopiformis, a fungal endophyte of spruce producing the potent anti-insectan compound rugulosin.</title>
        <authorList>
            <consortium name="DOE Joint Genome Institute"/>
            <person name="Walker A.K."/>
            <person name="Frasz S.L."/>
            <person name="Seifert K.A."/>
            <person name="Miller J.D."/>
            <person name="Mondo S.J."/>
            <person name="Labutti K."/>
            <person name="Lipzen A."/>
            <person name="Dockter R."/>
            <person name="Kennedy M."/>
            <person name="Grigoriev I.V."/>
            <person name="Spatafora J.W."/>
        </authorList>
    </citation>
    <scope>NUCLEOTIDE SEQUENCE [LARGE SCALE GENOMIC DNA]</scope>
    <source>
        <strain evidence="2 3">CBS 120377</strain>
    </source>
</reference>
<dbReference type="GO" id="GO:0016747">
    <property type="term" value="F:acyltransferase activity, transferring groups other than amino-acyl groups"/>
    <property type="evidence" value="ECO:0007669"/>
    <property type="project" value="InterPro"/>
</dbReference>
<feature type="domain" description="N-acetyltransferase" evidence="1">
    <location>
        <begin position="131"/>
        <end position="188"/>
    </location>
</feature>
<accession>A0A194XN18</accession>
<keyword evidence="3" id="KW-1185">Reference proteome</keyword>
<dbReference type="PANTHER" id="PTHR42791:SF2">
    <property type="entry name" value="N-ACETYLTRANSFERASE DOMAIN-CONTAINING PROTEIN"/>
    <property type="match status" value="1"/>
</dbReference>
<gene>
    <name evidence="2" type="ORF">LY89DRAFT_777949</name>
</gene>
<dbReference type="EMBL" id="KQ947407">
    <property type="protein sequence ID" value="KUJ21521.1"/>
    <property type="molecule type" value="Genomic_DNA"/>
</dbReference>
<dbReference type="Proteomes" id="UP000070700">
    <property type="component" value="Unassembled WGS sequence"/>
</dbReference>
<dbReference type="RefSeq" id="XP_018075876.1">
    <property type="nucleotide sequence ID" value="XM_018222172.1"/>
</dbReference>
<dbReference type="InterPro" id="IPR000182">
    <property type="entry name" value="GNAT_dom"/>
</dbReference>
<evidence type="ECO:0000313" key="3">
    <source>
        <dbReference type="Proteomes" id="UP000070700"/>
    </source>
</evidence>
<dbReference type="KEGG" id="psco:LY89DRAFT_777949"/>
<dbReference type="SUPFAM" id="SSF55729">
    <property type="entry name" value="Acyl-CoA N-acyltransferases (Nat)"/>
    <property type="match status" value="1"/>
</dbReference>
<organism evidence="2 3">
    <name type="scientific">Mollisia scopiformis</name>
    <name type="common">Conifer needle endophyte fungus</name>
    <name type="synonym">Phialocephala scopiformis</name>
    <dbReference type="NCBI Taxonomy" id="149040"/>
    <lineage>
        <taxon>Eukaryota</taxon>
        <taxon>Fungi</taxon>
        <taxon>Dikarya</taxon>
        <taxon>Ascomycota</taxon>
        <taxon>Pezizomycotina</taxon>
        <taxon>Leotiomycetes</taxon>
        <taxon>Helotiales</taxon>
        <taxon>Mollisiaceae</taxon>
        <taxon>Mollisia</taxon>
    </lineage>
</organism>
<dbReference type="InParanoid" id="A0A194XN18"/>
<protein>
    <recommendedName>
        <fullName evidence="1">N-acetyltransferase domain-containing protein</fullName>
    </recommendedName>
</protein>
<dbReference type="InterPro" id="IPR016181">
    <property type="entry name" value="Acyl_CoA_acyltransferase"/>
</dbReference>
<sequence length="212" mass="23549">MAFAIHEASVDDAEDLARIYVACHIDDDVWKILTANVKHQDHVEWVANNSRAQYHLPERKVYKVIDTATGKIVAYATLTSPYPSSEEERATSASTAGKSLPPGINEGLMKEFFGMLSSTKAYGYDPDKHFHRKGTMVLPEYQRKGLGTMLNAHCNDLADKAKAATYVAARPNSLPMLQKSGFKILADEKIDMTKYGGSREDGKAWALIREPQ</sequence>
<evidence type="ECO:0000259" key="1">
    <source>
        <dbReference type="Pfam" id="PF13673"/>
    </source>
</evidence>
<dbReference type="AlphaFoldDB" id="A0A194XN18"/>
<proteinExistence type="predicted"/>